<dbReference type="AlphaFoldDB" id="A0A7C4LK60"/>
<keyword evidence="1" id="KW-0812">Transmembrane</keyword>
<organism evidence="2">
    <name type="scientific">Schlesneria paludicola</name>
    <dbReference type="NCBI Taxonomy" id="360056"/>
    <lineage>
        <taxon>Bacteria</taxon>
        <taxon>Pseudomonadati</taxon>
        <taxon>Planctomycetota</taxon>
        <taxon>Planctomycetia</taxon>
        <taxon>Planctomycetales</taxon>
        <taxon>Planctomycetaceae</taxon>
        <taxon>Schlesneria</taxon>
    </lineage>
</organism>
<dbReference type="Gene3D" id="2.120.10.10">
    <property type="match status" value="1"/>
</dbReference>
<dbReference type="InterPro" id="IPR036278">
    <property type="entry name" value="Sialidase_sf"/>
</dbReference>
<sequence>MSSMCNHDEHAVVRCRMYRYGTRICYRLTVMLSVFCGAMSPAVAQEPGWEDGATHEVGGLQIVLSKPRLMHRSQGFLWFPSMYHLGGERLFVVASTYADQAQNVTPGVVLFSKDGGWTWSQPIDNSYGEMAIPRPDGSTLLLSYYLRLQSPDRATGQVWRIPRDQEHIEAIRDELFVSGWPRKIGPLDADLGNPRAEWKLASFVFNGQSVLAKDGRIHLATLYGRFAGTKRYSLVLAESADGLQWTIRAVIADETCELVGQEGPCESALVRLKDGRLFCVFRLDSSVDFGHCFSDDDGKTWTEPRNLKGTHSVQPSLSVSETGKLLLSGGRPGLFIWINRRGDAVGWEKIDLARHHNQWVEDEPILKAVAAFDSNTSSYTEVRWLDDQRFLVVYDRLANGWHAIPADSHATNSLWVVRGRVK</sequence>
<keyword evidence="1" id="KW-1133">Transmembrane helix</keyword>
<evidence type="ECO:0000313" key="2">
    <source>
        <dbReference type="EMBL" id="HGT38694.1"/>
    </source>
</evidence>
<protein>
    <submittedName>
        <fullName evidence="2">Exo-alpha-sialidase</fullName>
    </submittedName>
</protein>
<reference evidence="2" key="1">
    <citation type="journal article" date="2020" name="mSystems">
        <title>Genome- and Community-Level Interaction Insights into Carbon Utilization and Element Cycling Functions of Hydrothermarchaeota in Hydrothermal Sediment.</title>
        <authorList>
            <person name="Zhou Z."/>
            <person name="Liu Y."/>
            <person name="Xu W."/>
            <person name="Pan J."/>
            <person name="Luo Z.H."/>
            <person name="Li M."/>
        </authorList>
    </citation>
    <scope>NUCLEOTIDE SEQUENCE [LARGE SCALE GENOMIC DNA]</scope>
    <source>
        <strain evidence="2">SpSt-508</strain>
    </source>
</reference>
<feature type="transmembrane region" description="Helical" evidence="1">
    <location>
        <begin position="24"/>
        <end position="44"/>
    </location>
</feature>
<dbReference type="EMBL" id="DSVQ01000011">
    <property type="protein sequence ID" value="HGT38694.1"/>
    <property type="molecule type" value="Genomic_DNA"/>
</dbReference>
<proteinExistence type="predicted"/>
<dbReference type="CDD" id="cd15482">
    <property type="entry name" value="Sialidase_non-viral"/>
    <property type="match status" value="1"/>
</dbReference>
<evidence type="ECO:0000256" key="1">
    <source>
        <dbReference type="SAM" id="Phobius"/>
    </source>
</evidence>
<comment type="caution">
    <text evidence="2">The sequence shown here is derived from an EMBL/GenBank/DDBJ whole genome shotgun (WGS) entry which is preliminary data.</text>
</comment>
<accession>A0A7C4LK60</accession>
<dbReference type="SUPFAM" id="SSF50939">
    <property type="entry name" value="Sialidases"/>
    <property type="match status" value="1"/>
</dbReference>
<gene>
    <name evidence="2" type="ORF">ENS64_05455</name>
</gene>
<keyword evidence="1" id="KW-0472">Membrane</keyword>
<name>A0A7C4LK60_9PLAN</name>